<organism evidence="2">
    <name type="scientific">hydrothermal vent metagenome</name>
    <dbReference type="NCBI Taxonomy" id="652676"/>
    <lineage>
        <taxon>unclassified sequences</taxon>
        <taxon>metagenomes</taxon>
        <taxon>ecological metagenomes</taxon>
    </lineage>
</organism>
<feature type="domain" description="N-acetyltransferase" evidence="1">
    <location>
        <begin position="35"/>
        <end position="198"/>
    </location>
</feature>
<protein>
    <recommendedName>
        <fullName evidence="1">N-acetyltransferase domain-containing protein</fullName>
    </recommendedName>
</protein>
<evidence type="ECO:0000313" key="2">
    <source>
        <dbReference type="EMBL" id="CUS56188.1"/>
    </source>
</evidence>
<dbReference type="InterPro" id="IPR000182">
    <property type="entry name" value="GNAT_dom"/>
</dbReference>
<reference evidence="2" key="1">
    <citation type="submission" date="2015-10" db="EMBL/GenBank/DDBJ databases">
        <authorList>
            <person name="Gilbert D.G."/>
        </authorList>
    </citation>
    <scope>NUCLEOTIDE SEQUENCE</scope>
</reference>
<dbReference type="Gene3D" id="3.40.630.30">
    <property type="match status" value="1"/>
</dbReference>
<dbReference type="InterPro" id="IPR016181">
    <property type="entry name" value="Acyl_CoA_acyltransferase"/>
</dbReference>
<accession>A0A160TYP9</accession>
<dbReference type="Pfam" id="PF13302">
    <property type="entry name" value="Acetyltransf_3"/>
    <property type="match status" value="1"/>
</dbReference>
<dbReference type="PROSITE" id="PS51186">
    <property type="entry name" value="GNAT"/>
    <property type="match status" value="1"/>
</dbReference>
<sequence length="209" mass="22724">MTDSIPITRRNVPPERAEGIRARLRGAETLTEQPDASRIAVPADAASLFALLSDPAVHAPIYTLPRPLTEASTCAFIEQHLEEREAGTGLLFVRAAEDGQILGYSDVQVWPDLAAGELGGALHPSQHAKGQGTRGAIASFNWMFEALDLDLLCETASLENIPTQRMLDGLGFARMGEIVSVRPDGTSRRSLVWEMTREDWRARHGGGQP</sequence>
<evidence type="ECO:0000259" key="1">
    <source>
        <dbReference type="PROSITE" id="PS51186"/>
    </source>
</evidence>
<proteinExistence type="predicted"/>
<dbReference type="EMBL" id="CZQD01000019">
    <property type="protein sequence ID" value="CUS56188.1"/>
    <property type="molecule type" value="Genomic_DNA"/>
</dbReference>
<dbReference type="InterPro" id="IPR051531">
    <property type="entry name" value="N-acetyltransferase"/>
</dbReference>
<dbReference type="GO" id="GO:0016747">
    <property type="term" value="F:acyltransferase activity, transferring groups other than amino-acyl groups"/>
    <property type="evidence" value="ECO:0007669"/>
    <property type="project" value="InterPro"/>
</dbReference>
<gene>
    <name evidence="2" type="ORF">MGWOODY_Hyp1981</name>
</gene>
<dbReference type="SUPFAM" id="SSF55729">
    <property type="entry name" value="Acyl-CoA N-acyltransferases (Nat)"/>
    <property type="match status" value="1"/>
</dbReference>
<dbReference type="PANTHER" id="PTHR43792">
    <property type="entry name" value="GNAT FAMILY, PUTATIVE (AFU_ORTHOLOGUE AFUA_3G00765)-RELATED-RELATED"/>
    <property type="match status" value="1"/>
</dbReference>
<dbReference type="AlphaFoldDB" id="A0A160TYP9"/>
<dbReference type="PANTHER" id="PTHR43792:SF1">
    <property type="entry name" value="N-ACETYLTRANSFERASE DOMAIN-CONTAINING PROTEIN"/>
    <property type="match status" value="1"/>
</dbReference>
<name>A0A160TYP9_9ZZZZ</name>